<evidence type="ECO:0000256" key="2">
    <source>
        <dbReference type="SAM" id="Phobius"/>
    </source>
</evidence>
<dbReference type="Proteomes" id="UP000298213">
    <property type="component" value="Unassembled WGS sequence"/>
</dbReference>
<comment type="caution">
    <text evidence="3">The sequence shown here is derived from an EMBL/GenBank/DDBJ whole genome shotgun (WGS) entry which is preliminary data.</text>
</comment>
<sequence length="71" mass="7133">MAISDDPTRGTGPDKVTEAAAPGVEAPPGARDTEPSGSATPDPARGGCLRLGWGCLPLLIGATLIPPAFFF</sequence>
<gene>
    <name evidence="3" type="ORF">E2493_15855</name>
</gene>
<evidence type="ECO:0000313" key="4">
    <source>
        <dbReference type="Proteomes" id="UP000298213"/>
    </source>
</evidence>
<dbReference type="AlphaFoldDB" id="A0A4Y8ZSE1"/>
<keyword evidence="2" id="KW-1133">Transmembrane helix</keyword>
<feature type="transmembrane region" description="Helical" evidence="2">
    <location>
        <begin position="51"/>
        <end position="70"/>
    </location>
</feature>
<dbReference type="EMBL" id="SPDV01000033">
    <property type="protein sequence ID" value="TFI57336.1"/>
    <property type="molecule type" value="Genomic_DNA"/>
</dbReference>
<evidence type="ECO:0000313" key="3">
    <source>
        <dbReference type="EMBL" id="TFI57336.1"/>
    </source>
</evidence>
<keyword evidence="2" id="KW-0812">Transmembrane</keyword>
<proteinExistence type="predicted"/>
<reference evidence="3 4" key="1">
    <citation type="submission" date="2019-03" db="EMBL/GenBank/DDBJ databases">
        <title>Genome sequence of Sphingomonas sp. 17J27-24.</title>
        <authorList>
            <person name="Kim M."/>
            <person name="Maeng S."/>
            <person name="Sathiyaraj S."/>
        </authorList>
    </citation>
    <scope>NUCLEOTIDE SEQUENCE [LARGE SCALE GENOMIC DNA]</scope>
    <source>
        <strain evidence="3 4">17J27-24</strain>
    </source>
</reference>
<feature type="region of interest" description="Disordered" evidence="1">
    <location>
        <begin position="1"/>
        <end position="44"/>
    </location>
</feature>
<evidence type="ECO:0000256" key="1">
    <source>
        <dbReference type="SAM" id="MobiDB-lite"/>
    </source>
</evidence>
<protein>
    <submittedName>
        <fullName evidence="3">Uncharacterized protein</fullName>
    </submittedName>
</protein>
<feature type="compositionally biased region" description="Low complexity" evidence="1">
    <location>
        <begin position="18"/>
        <end position="30"/>
    </location>
</feature>
<name>A0A4Y8ZSE1_9SPHN</name>
<accession>A0A4Y8ZSE1</accession>
<dbReference type="RefSeq" id="WP_135088547.1">
    <property type="nucleotide sequence ID" value="NZ_SPDV01000033.1"/>
</dbReference>
<organism evidence="3 4">
    <name type="scientific">Sphingomonas parva</name>
    <dbReference type="NCBI Taxonomy" id="2555898"/>
    <lineage>
        <taxon>Bacteria</taxon>
        <taxon>Pseudomonadati</taxon>
        <taxon>Pseudomonadota</taxon>
        <taxon>Alphaproteobacteria</taxon>
        <taxon>Sphingomonadales</taxon>
        <taxon>Sphingomonadaceae</taxon>
        <taxon>Sphingomonas</taxon>
    </lineage>
</organism>
<keyword evidence="4" id="KW-1185">Reference proteome</keyword>
<keyword evidence="2" id="KW-0472">Membrane</keyword>